<dbReference type="OrthoDB" id="15417at2759"/>
<gene>
    <name evidence="1" type="ORF">SS50377_19027</name>
    <name evidence="2" type="ORF">SS50377_26455</name>
</gene>
<dbReference type="Gene3D" id="3.40.50.300">
    <property type="entry name" value="P-loop containing nucleotide triphosphate hydrolases"/>
    <property type="match status" value="1"/>
</dbReference>
<dbReference type="EMBL" id="KI546170">
    <property type="protein sequence ID" value="EST41315.1"/>
    <property type="molecule type" value="Genomic_DNA"/>
</dbReference>
<protein>
    <submittedName>
        <fullName evidence="2">Nucleoside/nucleotide kinase</fullName>
    </submittedName>
</protein>
<dbReference type="SUPFAM" id="SSF52540">
    <property type="entry name" value="P-loop containing nucleoside triphosphate hydrolases"/>
    <property type="match status" value="1"/>
</dbReference>
<dbReference type="InterPro" id="IPR027417">
    <property type="entry name" value="P-loop_NTPase"/>
</dbReference>
<sequence>MNVICLEGCHGVGKSTICEHLIEQGEIVLDEMFIDMPHYDIIHSQSLTMEFIWVANWFNRLLRLYEQHKGKTIYADRSPYCALYYSKCTESEQAAFKQLIYSQIQEMSKVGIKITTVNISVDSEILWVRIQDRLAKEPFRRNFSEDSRDWMDKTYKWYQSFTWDFNIDNTSNDGYKSILSTVIADVKQVK</sequence>
<keyword evidence="2" id="KW-0808">Transferase</keyword>
<reference evidence="2" key="2">
    <citation type="submission" date="2020-12" db="EMBL/GenBank/DDBJ databases">
        <title>New Spironucleus salmonicida genome in near-complete chromosomes.</title>
        <authorList>
            <person name="Xu F."/>
            <person name="Kurt Z."/>
            <person name="Jimenez-Gonzalez A."/>
            <person name="Astvaldsson A."/>
            <person name="Andersson J.O."/>
            <person name="Svard S.G."/>
        </authorList>
    </citation>
    <scope>NUCLEOTIDE SEQUENCE</scope>
    <source>
        <strain evidence="2">ATCC 50377</strain>
    </source>
</reference>
<keyword evidence="2" id="KW-0418">Kinase</keyword>
<evidence type="ECO:0000313" key="2">
    <source>
        <dbReference type="EMBL" id="KAH0572245.1"/>
    </source>
</evidence>
<dbReference type="EMBL" id="AUWU02000006">
    <property type="protein sequence ID" value="KAH0572245.1"/>
    <property type="molecule type" value="Genomic_DNA"/>
</dbReference>
<proteinExistence type="predicted"/>
<organism evidence="1">
    <name type="scientific">Spironucleus salmonicida</name>
    <dbReference type="NCBI Taxonomy" id="348837"/>
    <lineage>
        <taxon>Eukaryota</taxon>
        <taxon>Metamonada</taxon>
        <taxon>Diplomonadida</taxon>
        <taxon>Hexamitidae</taxon>
        <taxon>Hexamitinae</taxon>
        <taxon>Spironucleus</taxon>
    </lineage>
</organism>
<name>V6LA69_9EUKA</name>
<dbReference type="AlphaFoldDB" id="V6LA69"/>
<keyword evidence="3" id="KW-1185">Reference proteome</keyword>
<dbReference type="GO" id="GO:0016301">
    <property type="term" value="F:kinase activity"/>
    <property type="evidence" value="ECO:0007669"/>
    <property type="project" value="UniProtKB-KW"/>
</dbReference>
<dbReference type="Pfam" id="PF13238">
    <property type="entry name" value="AAA_18"/>
    <property type="match status" value="1"/>
</dbReference>
<dbReference type="Proteomes" id="UP000018208">
    <property type="component" value="Unassembled WGS sequence"/>
</dbReference>
<evidence type="ECO:0000313" key="3">
    <source>
        <dbReference type="Proteomes" id="UP000018208"/>
    </source>
</evidence>
<accession>V6LA69</accession>
<dbReference type="VEuPathDB" id="GiardiaDB:SS50377_26455"/>
<evidence type="ECO:0000313" key="1">
    <source>
        <dbReference type="EMBL" id="EST41315.1"/>
    </source>
</evidence>
<reference evidence="1 2" key="1">
    <citation type="journal article" date="2014" name="PLoS Genet.">
        <title>The Genome of Spironucleus salmonicida Highlights a Fish Pathogen Adapted to Fluctuating Environments.</title>
        <authorList>
            <person name="Xu F."/>
            <person name="Jerlstrom-Hultqvist J."/>
            <person name="Einarsson E."/>
            <person name="Astvaldsson A."/>
            <person name="Svard S.G."/>
            <person name="Andersson J.O."/>
        </authorList>
    </citation>
    <scope>NUCLEOTIDE SEQUENCE</scope>
    <source>
        <strain evidence="2">ATCC 50377</strain>
    </source>
</reference>